<dbReference type="CDD" id="cd05254">
    <property type="entry name" value="dTDP_HR_like_SDR_e"/>
    <property type="match status" value="1"/>
</dbReference>
<evidence type="ECO:0000313" key="2">
    <source>
        <dbReference type="EMBL" id="KKL54332.1"/>
    </source>
</evidence>
<reference evidence="2" key="1">
    <citation type="journal article" date="2015" name="Nature">
        <title>Complex archaea that bridge the gap between prokaryotes and eukaryotes.</title>
        <authorList>
            <person name="Spang A."/>
            <person name="Saw J.H."/>
            <person name="Jorgensen S.L."/>
            <person name="Zaremba-Niedzwiedzka K."/>
            <person name="Martijn J."/>
            <person name="Lind A.E."/>
            <person name="van Eijk R."/>
            <person name="Schleper C."/>
            <person name="Guy L."/>
            <person name="Ettema T.J."/>
        </authorList>
    </citation>
    <scope>NUCLEOTIDE SEQUENCE</scope>
</reference>
<feature type="domain" description="RmlD-like substrate binding" evidence="1">
    <location>
        <begin position="3"/>
        <end position="251"/>
    </location>
</feature>
<accession>A0A0F9FTA2</accession>
<organism evidence="2">
    <name type="scientific">marine sediment metagenome</name>
    <dbReference type="NCBI Taxonomy" id="412755"/>
    <lineage>
        <taxon>unclassified sequences</taxon>
        <taxon>metagenomes</taxon>
        <taxon>ecological metagenomes</taxon>
    </lineage>
</organism>
<evidence type="ECO:0000259" key="1">
    <source>
        <dbReference type="Pfam" id="PF04321"/>
    </source>
</evidence>
<dbReference type="Gene3D" id="3.40.50.720">
    <property type="entry name" value="NAD(P)-binding Rossmann-like Domain"/>
    <property type="match status" value="1"/>
</dbReference>
<dbReference type="EMBL" id="LAZR01031237">
    <property type="protein sequence ID" value="KKL54332.1"/>
    <property type="molecule type" value="Genomic_DNA"/>
</dbReference>
<dbReference type="PANTHER" id="PTHR10491">
    <property type="entry name" value="DTDP-4-DEHYDRORHAMNOSE REDUCTASE"/>
    <property type="match status" value="1"/>
</dbReference>
<sequence length="253" mass="28733">MLGGDVETLLRKHDIDHETSDLEVDITDIDCLRKFSDGKRIEWVINCAAYTAVDRAEDEPDRAFKINADGASNIAEIAREKGAKLIHISTDYVFDGEKQDPYTENDSPCPVGVYGKSKHQGEENIRKTTGKYFIIRTAWLYGKNGSNFVHTMLRLFGERETVKVVSDQWGSPTCTGDLAGSIIKIIAEDSDKYGVYHFTNEGKTNWYEFAVEIYKKAKKYRSLEKNVEIVPISTAEYPTRAKRPKNSYLLKDK</sequence>
<dbReference type="GO" id="GO:0019305">
    <property type="term" value="P:dTDP-rhamnose biosynthetic process"/>
    <property type="evidence" value="ECO:0007669"/>
    <property type="project" value="TreeGrafter"/>
</dbReference>
<dbReference type="InterPro" id="IPR029903">
    <property type="entry name" value="RmlD-like-bd"/>
</dbReference>
<name>A0A0F9FTA2_9ZZZZ</name>
<gene>
    <name evidence="2" type="ORF">LCGC14_2266450</name>
</gene>
<dbReference type="InterPro" id="IPR005913">
    <property type="entry name" value="dTDP_dehydrorham_reduct"/>
</dbReference>
<dbReference type="AlphaFoldDB" id="A0A0F9FTA2"/>
<dbReference type="GO" id="GO:0008831">
    <property type="term" value="F:dTDP-4-dehydrorhamnose reductase activity"/>
    <property type="evidence" value="ECO:0007669"/>
    <property type="project" value="TreeGrafter"/>
</dbReference>
<dbReference type="Gene3D" id="3.90.25.10">
    <property type="entry name" value="UDP-galactose 4-epimerase, domain 1"/>
    <property type="match status" value="1"/>
</dbReference>
<comment type="caution">
    <text evidence="2">The sequence shown here is derived from an EMBL/GenBank/DDBJ whole genome shotgun (WGS) entry which is preliminary data.</text>
</comment>
<dbReference type="SUPFAM" id="SSF51735">
    <property type="entry name" value="NAD(P)-binding Rossmann-fold domains"/>
    <property type="match status" value="1"/>
</dbReference>
<dbReference type="InterPro" id="IPR036291">
    <property type="entry name" value="NAD(P)-bd_dom_sf"/>
</dbReference>
<feature type="non-terminal residue" evidence="2">
    <location>
        <position position="253"/>
    </location>
</feature>
<dbReference type="GO" id="GO:0005829">
    <property type="term" value="C:cytosol"/>
    <property type="evidence" value="ECO:0007669"/>
    <property type="project" value="TreeGrafter"/>
</dbReference>
<dbReference type="Pfam" id="PF04321">
    <property type="entry name" value="RmlD_sub_bind"/>
    <property type="match status" value="1"/>
</dbReference>
<dbReference type="PANTHER" id="PTHR10491:SF4">
    <property type="entry name" value="METHIONINE ADENOSYLTRANSFERASE 2 SUBUNIT BETA"/>
    <property type="match status" value="1"/>
</dbReference>
<protein>
    <recommendedName>
        <fullName evidence="1">RmlD-like substrate binding domain-containing protein</fullName>
    </recommendedName>
</protein>
<dbReference type="NCBIfam" id="TIGR01214">
    <property type="entry name" value="rmlD"/>
    <property type="match status" value="1"/>
</dbReference>
<proteinExistence type="predicted"/>